<evidence type="ECO:0000256" key="1">
    <source>
        <dbReference type="SAM" id="Phobius"/>
    </source>
</evidence>
<name>A0ABW2L3Q3_9BACT</name>
<sequence length="371" mass="39794">MKQEDKYDRLVDLLLSESVGGKEPPDVRERVLKAADELPRVAAPLRRPVPWAPPVKRSKAPAFAMAAILTLLGIAAVLIQLQHISTARTPMLSELSGSVSRPLGAIPPGGSLSTGSNSTATVSYQDGTKVAISPESTVVVTERSRWDRAKGLEIVAGGIEADVTPQAAGNPFVVASKHAHAEVVGTKFSFDLRGDRSRLEVSEGAVRFISRRADREALVKEGHFAESGKSGFLHEKIPVPGIIGFTLMNADSDEPIREVDLGDGSRIALASLPTRNINIRADYEGAAPASAIMSLSRHDGRPTGLPPHAVNAHEHPPFFVAGDHWADGRPNDCAAWTPRPGIYRLKAEAVYSDDRKESPGEALEIHFTITD</sequence>
<evidence type="ECO:0000313" key="4">
    <source>
        <dbReference type="Proteomes" id="UP001596472"/>
    </source>
</evidence>
<dbReference type="RefSeq" id="WP_379708546.1">
    <property type="nucleotide sequence ID" value="NZ_JBHTBS010000001.1"/>
</dbReference>
<dbReference type="Proteomes" id="UP001596472">
    <property type="component" value="Unassembled WGS sequence"/>
</dbReference>
<dbReference type="EMBL" id="JBHTBS010000001">
    <property type="protein sequence ID" value="MFC7335938.1"/>
    <property type="molecule type" value="Genomic_DNA"/>
</dbReference>
<gene>
    <name evidence="3" type="ORF">ACFQY0_02010</name>
</gene>
<reference evidence="4" key="1">
    <citation type="journal article" date="2019" name="Int. J. Syst. Evol. Microbiol.">
        <title>The Global Catalogue of Microorganisms (GCM) 10K type strain sequencing project: providing services to taxonomists for standard genome sequencing and annotation.</title>
        <authorList>
            <consortium name="The Broad Institute Genomics Platform"/>
            <consortium name="The Broad Institute Genome Sequencing Center for Infectious Disease"/>
            <person name="Wu L."/>
            <person name="Ma J."/>
        </authorList>
    </citation>
    <scope>NUCLEOTIDE SEQUENCE [LARGE SCALE GENOMIC DNA]</scope>
    <source>
        <strain evidence="4">CGMCC 4.1467</strain>
    </source>
</reference>
<dbReference type="PANTHER" id="PTHR30273:SF2">
    <property type="entry name" value="PROTEIN FECR"/>
    <property type="match status" value="1"/>
</dbReference>
<dbReference type="Gene3D" id="2.60.120.1440">
    <property type="match status" value="1"/>
</dbReference>
<proteinExistence type="predicted"/>
<feature type="domain" description="FecR protein" evidence="2">
    <location>
        <begin position="112"/>
        <end position="207"/>
    </location>
</feature>
<protein>
    <submittedName>
        <fullName evidence="3">FecR domain-containing protein</fullName>
    </submittedName>
</protein>
<organism evidence="3 4">
    <name type="scientific">Haloferula chungangensis</name>
    <dbReference type="NCBI Taxonomy" id="1048331"/>
    <lineage>
        <taxon>Bacteria</taxon>
        <taxon>Pseudomonadati</taxon>
        <taxon>Verrucomicrobiota</taxon>
        <taxon>Verrucomicrobiia</taxon>
        <taxon>Verrucomicrobiales</taxon>
        <taxon>Verrucomicrobiaceae</taxon>
        <taxon>Haloferula</taxon>
    </lineage>
</organism>
<feature type="transmembrane region" description="Helical" evidence="1">
    <location>
        <begin position="62"/>
        <end position="81"/>
    </location>
</feature>
<keyword evidence="4" id="KW-1185">Reference proteome</keyword>
<keyword evidence="1" id="KW-0472">Membrane</keyword>
<accession>A0ABW2L3Q3</accession>
<dbReference type="PANTHER" id="PTHR30273">
    <property type="entry name" value="PERIPLASMIC SIGNAL SENSOR AND SIGMA FACTOR ACTIVATOR FECR-RELATED"/>
    <property type="match status" value="1"/>
</dbReference>
<evidence type="ECO:0000313" key="3">
    <source>
        <dbReference type="EMBL" id="MFC7335938.1"/>
    </source>
</evidence>
<dbReference type="InterPro" id="IPR012373">
    <property type="entry name" value="Ferrdict_sens_TM"/>
</dbReference>
<dbReference type="Pfam" id="PF04773">
    <property type="entry name" value="FecR"/>
    <property type="match status" value="1"/>
</dbReference>
<dbReference type="InterPro" id="IPR006860">
    <property type="entry name" value="FecR"/>
</dbReference>
<comment type="caution">
    <text evidence="3">The sequence shown here is derived from an EMBL/GenBank/DDBJ whole genome shotgun (WGS) entry which is preliminary data.</text>
</comment>
<evidence type="ECO:0000259" key="2">
    <source>
        <dbReference type="Pfam" id="PF04773"/>
    </source>
</evidence>
<keyword evidence="1" id="KW-1133">Transmembrane helix</keyword>
<keyword evidence="1" id="KW-0812">Transmembrane</keyword>